<evidence type="ECO:0000313" key="3">
    <source>
        <dbReference type="Proteomes" id="UP001633002"/>
    </source>
</evidence>
<dbReference type="InterPro" id="IPR013087">
    <property type="entry name" value="Znf_C2H2_type"/>
</dbReference>
<feature type="domain" description="C2H2-type" evidence="1">
    <location>
        <begin position="34"/>
        <end position="57"/>
    </location>
</feature>
<sequence>MVRSINGILATRQPSSSTPYHLVRDRKGRRVILCSVADCVEAFQEIPAFNNHLVRFHAREAVKETDIHRTWQSMTVASRRRLRRELGFQDSAQDLPFMERHQKEAILGRLKSNLLATLMSQYNLIEDEAIVHGGLDETIVDYSDDEDS</sequence>
<proteinExistence type="predicted"/>
<gene>
    <name evidence="2" type="ORF">R1sor_003744</name>
</gene>
<dbReference type="Proteomes" id="UP001633002">
    <property type="component" value="Unassembled WGS sequence"/>
</dbReference>
<evidence type="ECO:0000313" key="2">
    <source>
        <dbReference type="EMBL" id="KAL3685722.1"/>
    </source>
</evidence>
<dbReference type="AlphaFoldDB" id="A0ABD3H5A3"/>
<dbReference type="EMBL" id="JBJQOH010000006">
    <property type="protein sequence ID" value="KAL3685722.1"/>
    <property type="molecule type" value="Genomic_DNA"/>
</dbReference>
<protein>
    <recommendedName>
        <fullName evidence="1">C2H2-type domain-containing protein</fullName>
    </recommendedName>
</protein>
<name>A0ABD3H5A3_9MARC</name>
<accession>A0ABD3H5A3</accession>
<comment type="caution">
    <text evidence="2">The sequence shown here is derived from an EMBL/GenBank/DDBJ whole genome shotgun (WGS) entry which is preliminary data.</text>
</comment>
<dbReference type="PROSITE" id="PS00028">
    <property type="entry name" value="ZINC_FINGER_C2H2_1"/>
    <property type="match status" value="1"/>
</dbReference>
<organism evidence="2 3">
    <name type="scientific">Riccia sorocarpa</name>
    <dbReference type="NCBI Taxonomy" id="122646"/>
    <lineage>
        <taxon>Eukaryota</taxon>
        <taxon>Viridiplantae</taxon>
        <taxon>Streptophyta</taxon>
        <taxon>Embryophyta</taxon>
        <taxon>Marchantiophyta</taxon>
        <taxon>Marchantiopsida</taxon>
        <taxon>Marchantiidae</taxon>
        <taxon>Marchantiales</taxon>
        <taxon>Ricciaceae</taxon>
        <taxon>Riccia</taxon>
    </lineage>
</organism>
<evidence type="ECO:0000259" key="1">
    <source>
        <dbReference type="PROSITE" id="PS00028"/>
    </source>
</evidence>
<keyword evidence="3" id="KW-1185">Reference proteome</keyword>
<reference evidence="2 3" key="1">
    <citation type="submission" date="2024-09" db="EMBL/GenBank/DDBJ databases">
        <title>Chromosome-scale assembly of Riccia sorocarpa.</title>
        <authorList>
            <person name="Paukszto L."/>
        </authorList>
    </citation>
    <scope>NUCLEOTIDE SEQUENCE [LARGE SCALE GENOMIC DNA]</scope>
    <source>
        <strain evidence="2">LP-2024</strain>
        <tissue evidence="2">Aerial parts of the thallus</tissue>
    </source>
</reference>